<organism evidence="1 2">
    <name type="scientific">Panagrolaimus sp. ES5</name>
    <dbReference type="NCBI Taxonomy" id="591445"/>
    <lineage>
        <taxon>Eukaryota</taxon>
        <taxon>Metazoa</taxon>
        <taxon>Ecdysozoa</taxon>
        <taxon>Nematoda</taxon>
        <taxon>Chromadorea</taxon>
        <taxon>Rhabditida</taxon>
        <taxon>Tylenchina</taxon>
        <taxon>Panagrolaimomorpha</taxon>
        <taxon>Panagrolaimoidea</taxon>
        <taxon>Panagrolaimidae</taxon>
        <taxon>Panagrolaimus</taxon>
    </lineage>
</organism>
<name>A0AC34G2U8_9BILA</name>
<sequence>MSNRKCDRNCGGTNHIASKYDLPIFAFVDCDSAIVVRKNVAISGAFKGINVSGSGSASSSERAEIVHIANRYGFTPINARSFLPFKPGHAETKYISIFDVNGRNIAGCFTVGCNESVLIDAEGYPRKSVHNDIWREQM</sequence>
<accession>A0AC34G2U8</accession>
<protein>
    <submittedName>
        <fullName evidence="2">Uncharacterized protein</fullName>
    </submittedName>
</protein>
<reference evidence="2" key="1">
    <citation type="submission" date="2022-11" db="UniProtKB">
        <authorList>
            <consortium name="WormBaseParasite"/>
        </authorList>
    </citation>
    <scope>IDENTIFICATION</scope>
</reference>
<dbReference type="WBParaSite" id="ES5_v2.g23887.t1">
    <property type="protein sequence ID" value="ES5_v2.g23887.t1"/>
    <property type="gene ID" value="ES5_v2.g23887"/>
</dbReference>
<proteinExistence type="predicted"/>
<dbReference type="Proteomes" id="UP000887579">
    <property type="component" value="Unplaced"/>
</dbReference>
<evidence type="ECO:0000313" key="2">
    <source>
        <dbReference type="WBParaSite" id="ES5_v2.g23887.t1"/>
    </source>
</evidence>
<evidence type="ECO:0000313" key="1">
    <source>
        <dbReference type="Proteomes" id="UP000887579"/>
    </source>
</evidence>